<dbReference type="Proteomes" id="UP001642360">
    <property type="component" value="Unassembled WGS sequence"/>
</dbReference>
<dbReference type="AlphaFoldDB" id="A0ABC8T5I6"/>
<feature type="region of interest" description="Disordered" evidence="1">
    <location>
        <begin position="109"/>
        <end position="161"/>
    </location>
</feature>
<proteinExistence type="predicted"/>
<sequence>MRGYQGVYDLEKKMYEAAVGSLVSVQCPLPVKFSLPNPQDPFSLKPGSISKCFSKSKAAVVDKSSSLSAAIAAARGAATQFSKKAQTLQIKTIEDRNVAIRTTVDKLKSSSLEEDKKPINKADTLVPPHEEQRGPLEHKGNSGNRKQFPHMESSQHQAAPSKIFAAALRGLRPA</sequence>
<name>A0ABC8T5I6_9AQUA</name>
<dbReference type="PANTHER" id="PTHR12963:SF0">
    <property type="entry name" value="EXPRESSED PROTEIN"/>
    <property type="match status" value="1"/>
</dbReference>
<reference evidence="2 3" key="1">
    <citation type="submission" date="2024-02" db="EMBL/GenBank/DDBJ databases">
        <authorList>
            <person name="Vignale AGUSTIN F."/>
            <person name="Sosa J E."/>
            <person name="Modenutti C."/>
        </authorList>
    </citation>
    <scope>NUCLEOTIDE SEQUENCE [LARGE SCALE GENOMIC DNA]</scope>
</reference>
<dbReference type="EMBL" id="CAUOFW020003835">
    <property type="protein sequence ID" value="CAK9162297.1"/>
    <property type="molecule type" value="Genomic_DNA"/>
</dbReference>
<feature type="compositionally biased region" description="Basic and acidic residues" evidence="1">
    <location>
        <begin position="128"/>
        <end position="140"/>
    </location>
</feature>
<accession>A0ABC8T5I6</accession>
<evidence type="ECO:0000313" key="3">
    <source>
        <dbReference type="Proteomes" id="UP001642360"/>
    </source>
</evidence>
<organism evidence="2 3">
    <name type="scientific">Ilex paraguariensis</name>
    <name type="common">yerba mate</name>
    <dbReference type="NCBI Taxonomy" id="185542"/>
    <lineage>
        <taxon>Eukaryota</taxon>
        <taxon>Viridiplantae</taxon>
        <taxon>Streptophyta</taxon>
        <taxon>Embryophyta</taxon>
        <taxon>Tracheophyta</taxon>
        <taxon>Spermatophyta</taxon>
        <taxon>Magnoliopsida</taxon>
        <taxon>eudicotyledons</taxon>
        <taxon>Gunneridae</taxon>
        <taxon>Pentapetalae</taxon>
        <taxon>asterids</taxon>
        <taxon>campanulids</taxon>
        <taxon>Aquifoliales</taxon>
        <taxon>Aquifoliaceae</taxon>
        <taxon>Ilex</taxon>
    </lineage>
</organism>
<evidence type="ECO:0000256" key="1">
    <source>
        <dbReference type="SAM" id="MobiDB-lite"/>
    </source>
</evidence>
<comment type="caution">
    <text evidence="2">The sequence shown here is derived from an EMBL/GenBank/DDBJ whole genome shotgun (WGS) entry which is preliminary data.</text>
</comment>
<dbReference type="PANTHER" id="PTHR12963">
    <property type="entry name" value="THYROID RECEPTOR INTERACTING PROTEIN RELATED"/>
    <property type="match status" value="1"/>
</dbReference>
<keyword evidence="3" id="KW-1185">Reference proteome</keyword>
<evidence type="ECO:0000313" key="2">
    <source>
        <dbReference type="EMBL" id="CAK9162297.1"/>
    </source>
</evidence>
<feature type="compositionally biased region" description="Basic and acidic residues" evidence="1">
    <location>
        <begin position="109"/>
        <end position="120"/>
    </location>
</feature>
<dbReference type="InterPro" id="IPR039128">
    <property type="entry name" value="TRIP4-like"/>
</dbReference>
<gene>
    <name evidence="2" type="ORF">ILEXP_LOCUS31160</name>
</gene>
<protein>
    <submittedName>
        <fullName evidence="2">Uncharacterized protein</fullName>
    </submittedName>
</protein>